<feature type="non-terminal residue" evidence="1">
    <location>
        <position position="154"/>
    </location>
</feature>
<dbReference type="EMBL" id="KN833707">
    <property type="protein sequence ID" value="KIK25547.1"/>
    <property type="molecule type" value="Genomic_DNA"/>
</dbReference>
<gene>
    <name evidence="1" type="ORF">PISMIDRAFT_49308</name>
</gene>
<evidence type="ECO:0000313" key="1">
    <source>
        <dbReference type="EMBL" id="KIK25547.1"/>
    </source>
</evidence>
<evidence type="ECO:0000313" key="2">
    <source>
        <dbReference type="Proteomes" id="UP000054018"/>
    </source>
</evidence>
<reference evidence="1 2" key="1">
    <citation type="submission" date="2014-04" db="EMBL/GenBank/DDBJ databases">
        <authorList>
            <consortium name="DOE Joint Genome Institute"/>
            <person name="Kuo A."/>
            <person name="Kohler A."/>
            <person name="Costa M.D."/>
            <person name="Nagy L.G."/>
            <person name="Floudas D."/>
            <person name="Copeland A."/>
            <person name="Barry K.W."/>
            <person name="Cichocki N."/>
            <person name="Veneault-Fourrey C."/>
            <person name="LaButti K."/>
            <person name="Lindquist E.A."/>
            <person name="Lipzen A."/>
            <person name="Lundell T."/>
            <person name="Morin E."/>
            <person name="Murat C."/>
            <person name="Sun H."/>
            <person name="Tunlid A."/>
            <person name="Henrissat B."/>
            <person name="Grigoriev I.V."/>
            <person name="Hibbett D.S."/>
            <person name="Martin F."/>
            <person name="Nordberg H.P."/>
            <person name="Cantor M.N."/>
            <person name="Hua S.X."/>
        </authorList>
    </citation>
    <scope>NUCLEOTIDE SEQUENCE [LARGE SCALE GENOMIC DNA]</scope>
    <source>
        <strain evidence="1 2">441</strain>
    </source>
</reference>
<protein>
    <submittedName>
        <fullName evidence="1">Uncharacterized protein</fullName>
    </submittedName>
</protein>
<feature type="non-terminal residue" evidence="1">
    <location>
        <position position="1"/>
    </location>
</feature>
<proteinExistence type="predicted"/>
<sequence length="154" mass="17249">LFDMLHSYDAVISGSTALHVLLPECGTLWTPTDLDIYVPHREAERLLDHLTDQGYTIIAELPVKKVGYTYSHVSRLVVLTNGKNSVDVVVSKTSTTLSPIFQFHSTAVMNFISADTIFSGYPTLTLWHLSVVNAGPLYYHPQRHAMICAIRKYI</sequence>
<reference evidence="2" key="2">
    <citation type="submission" date="2015-01" db="EMBL/GenBank/DDBJ databases">
        <title>Evolutionary Origins and Diversification of the Mycorrhizal Mutualists.</title>
        <authorList>
            <consortium name="DOE Joint Genome Institute"/>
            <consortium name="Mycorrhizal Genomics Consortium"/>
            <person name="Kohler A."/>
            <person name="Kuo A."/>
            <person name="Nagy L.G."/>
            <person name="Floudas D."/>
            <person name="Copeland A."/>
            <person name="Barry K.W."/>
            <person name="Cichocki N."/>
            <person name="Veneault-Fourrey C."/>
            <person name="LaButti K."/>
            <person name="Lindquist E.A."/>
            <person name="Lipzen A."/>
            <person name="Lundell T."/>
            <person name="Morin E."/>
            <person name="Murat C."/>
            <person name="Riley R."/>
            <person name="Ohm R."/>
            <person name="Sun H."/>
            <person name="Tunlid A."/>
            <person name="Henrissat B."/>
            <person name="Grigoriev I.V."/>
            <person name="Hibbett D.S."/>
            <person name="Martin F."/>
        </authorList>
    </citation>
    <scope>NUCLEOTIDE SEQUENCE [LARGE SCALE GENOMIC DNA]</scope>
    <source>
        <strain evidence="2">441</strain>
    </source>
</reference>
<accession>A0A0C9ZTH4</accession>
<name>A0A0C9ZTH4_9AGAM</name>
<dbReference type="Proteomes" id="UP000054018">
    <property type="component" value="Unassembled WGS sequence"/>
</dbReference>
<keyword evidence="2" id="KW-1185">Reference proteome</keyword>
<dbReference type="HOGENOM" id="CLU_068912_3_0_1"/>
<organism evidence="1 2">
    <name type="scientific">Pisolithus microcarpus 441</name>
    <dbReference type="NCBI Taxonomy" id="765257"/>
    <lineage>
        <taxon>Eukaryota</taxon>
        <taxon>Fungi</taxon>
        <taxon>Dikarya</taxon>
        <taxon>Basidiomycota</taxon>
        <taxon>Agaricomycotina</taxon>
        <taxon>Agaricomycetes</taxon>
        <taxon>Agaricomycetidae</taxon>
        <taxon>Boletales</taxon>
        <taxon>Sclerodermatineae</taxon>
        <taxon>Pisolithaceae</taxon>
        <taxon>Pisolithus</taxon>
    </lineage>
</organism>
<dbReference type="OrthoDB" id="3270380at2759"/>
<dbReference type="AlphaFoldDB" id="A0A0C9ZTH4"/>